<name>F7NMJ1_9FIRM</name>
<dbReference type="eggNOG" id="COG1918">
    <property type="taxonomic scope" value="Bacteria"/>
</dbReference>
<keyword evidence="1" id="KW-0408">Iron</keyword>
<dbReference type="EMBL" id="AFGF01000173">
    <property type="protein sequence ID" value="EGO62731.1"/>
    <property type="molecule type" value="Genomic_DNA"/>
</dbReference>
<feature type="domain" description="Ferrous iron transporter FeoA-like" evidence="2">
    <location>
        <begin position="3"/>
        <end position="75"/>
    </location>
</feature>
<dbReference type="InterPro" id="IPR008988">
    <property type="entry name" value="Transcriptional_repressor_C"/>
</dbReference>
<reference evidence="3 4" key="1">
    <citation type="journal article" date="2011" name="EMBO J.">
        <title>Structural diversity of bacterial flagellar motors.</title>
        <authorList>
            <person name="Chen S."/>
            <person name="Beeby M."/>
            <person name="Murphy G.E."/>
            <person name="Leadbetter J.R."/>
            <person name="Hendrixson D.R."/>
            <person name="Briegel A."/>
            <person name="Li Z."/>
            <person name="Shi J."/>
            <person name="Tocheva E.I."/>
            <person name="Muller A."/>
            <person name="Dobro M.J."/>
            <person name="Jensen G.J."/>
        </authorList>
    </citation>
    <scope>NUCLEOTIDE SEQUENCE [LARGE SCALE GENOMIC DNA]</scope>
    <source>
        <strain evidence="3 4">DSM 6540</strain>
    </source>
</reference>
<dbReference type="InterPro" id="IPR007167">
    <property type="entry name" value="Fe-transptr_FeoA-like"/>
</dbReference>
<dbReference type="Pfam" id="PF04023">
    <property type="entry name" value="FeoA"/>
    <property type="match status" value="1"/>
</dbReference>
<protein>
    <submittedName>
        <fullName evidence="3">FeoA family protein</fullName>
    </submittedName>
</protein>
<dbReference type="OrthoDB" id="9811076at2"/>
<dbReference type="RefSeq" id="WP_004097747.1">
    <property type="nucleotide sequence ID" value="NZ_AFGF01000173.1"/>
</dbReference>
<proteinExistence type="predicted"/>
<dbReference type="InterPro" id="IPR038157">
    <property type="entry name" value="FeoA_core_dom"/>
</dbReference>
<dbReference type="AlphaFoldDB" id="F7NMJ1"/>
<evidence type="ECO:0000256" key="1">
    <source>
        <dbReference type="ARBA" id="ARBA00023004"/>
    </source>
</evidence>
<dbReference type="Gene3D" id="2.30.30.90">
    <property type="match status" value="1"/>
</dbReference>
<dbReference type="PANTHER" id="PTHR42954:SF2">
    <property type="entry name" value="FE(2+) TRANSPORT PROTEIN A"/>
    <property type="match status" value="1"/>
</dbReference>
<evidence type="ECO:0000259" key="2">
    <source>
        <dbReference type="SMART" id="SM00899"/>
    </source>
</evidence>
<dbReference type="GO" id="GO:0046914">
    <property type="term" value="F:transition metal ion binding"/>
    <property type="evidence" value="ECO:0007669"/>
    <property type="project" value="InterPro"/>
</dbReference>
<dbReference type="SUPFAM" id="SSF50037">
    <property type="entry name" value="C-terminal domain of transcriptional repressors"/>
    <property type="match status" value="1"/>
</dbReference>
<accession>F7NMJ1</accession>
<dbReference type="PANTHER" id="PTHR42954">
    <property type="entry name" value="FE(2+) TRANSPORT PROTEIN A"/>
    <property type="match status" value="1"/>
</dbReference>
<dbReference type="SMART" id="SM00899">
    <property type="entry name" value="FeoA"/>
    <property type="match status" value="1"/>
</dbReference>
<evidence type="ECO:0000313" key="3">
    <source>
        <dbReference type="EMBL" id="EGO62731.1"/>
    </source>
</evidence>
<evidence type="ECO:0000313" key="4">
    <source>
        <dbReference type="Proteomes" id="UP000003240"/>
    </source>
</evidence>
<keyword evidence="4" id="KW-1185">Reference proteome</keyword>
<dbReference type="InterPro" id="IPR052713">
    <property type="entry name" value="FeoA"/>
</dbReference>
<organism evidence="3 4">
    <name type="scientific">Acetonema longum DSM 6540</name>
    <dbReference type="NCBI Taxonomy" id="1009370"/>
    <lineage>
        <taxon>Bacteria</taxon>
        <taxon>Bacillati</taxon>
        <taxon>Bacillota</taxon>
        <taxon>Negativicutes</taxon>
        <taxon>Acetonemataceae</taxon>
        <taxon>Acetonema</taxon>
    </lineage>
</organism>
<comment type="caution">
    <text evidence="3">The sequence shown here is derived from an EMBL/GenBank/DDBJ whole genome shotgun (WGS) entry which is preliminary data.</text>
</comment>
<dbReference type="Proteomes" id="UP000003240">
    <property type="component" value="Unassembled WGS sequence"/>
</dbReference>
<dbReference type="STRING" id="1009370.ALO_16607"/>
<gene>
    <name evidence="3" type="ORF">ALO_16607</name>
</gene>
<sequence>MNKPLSQLVPGQAGKVSKITGNSAIQRRMVNMGLAVGTKVEVQKYAPLGDPIEIKLKGFNLSLRKAEAALIVADIAADTDNRRAG</sequence>